<dbReference type="Pfam" id="PF18133">
    <property type="entry name" value="HydF_tetramer"/>
    <property type="match status" value="1"/>
</dbReference>
<keyword evidence="5" id="KW-1185">Reference proteome</keyword>
<reference evidence="4 5" key="1">
    <citation type="submission" date="2022-02" db="EMBL/GenBank/DDBJ databases">
        <title>Mesosutterella porci, a novel member of the family Sutterellaceae from pig feces.</title>
        <authorList>
            <person name="Wylensek D."/>
            <person name="Clavel T."/>
        </authorList>
    </citation>
    <scope>NUCLEOTIDE SEQUENCE [LARGE SCALE GENOMIC DNA]</scope>
    <source>
        <strain evidence="5">oilRF-744-wt-GAM-9</strain>
    </source>
</reference>
<dbReference type="PANTHER" id="PTHR42714">
    <property type="entry name" value="TRNA MODIFICATION GTPASE GTPBP3"/>
    <property type="match status" value="1"/>
</dbReference>
<dbReference type="InterPro" id="IPR023873">
    <property type="entry name" value="FeFe-hyd_GTPase_HydF"/>
</dbReference>
<name>A0ABS9MQC2_9BURK</name>
<dbReference type="Proteomes" id="UP001297600">
    <property type="component" value="Unassembled WGS sequence"/>
</dbReference>
<dbReference type="NCBIfam" id="TIGR03918">
    <property type="entry name" value="GTP_HydF"/>
    <property type="match status" value="1"/>
</dbReference>
<evidence type="ECO:0000259" key="1">
    <source>
        <dbReference type="Pfam" id="PF01926"/>
    </source>
</evidence>
<evidence type="ECO:0000313" key="4">
    <source>
        <dbReference type="EMBL" id="MCG5030800.1"/>
    </source>
</evidence>
<proteinExistence type="predicted"/>
<dbReference type="InterPro" id="IPR040644">
    <property type="entry name" value="HydF_tetramer"/>
</dbReference>
<comment type="caution">
    <text evidence="4">The sequence shown here is derived from an EMBL/GenBank/DDBJ whole genome shotgun (WGS) entry which is preliminary data.</text>
</comment>
<feature type="domain" description="Hydrogen maturase F dimerization" evidence="2">
    <location>
        <begin position="187"/>
        <end position="284"/>
    </location>
</feature>
<feature type="domain" description="G" evidence="1">
    <location>
        <begin position="17"/>
        <end position="132"/>
    </location>
</feature>
<protein>
    <submittedName>
        <fullName evidence="4">[FeFe] hydrogenase H-cluster maturation GTPase HydF</fullName>
    </submittedName>
</protein>
<dbReference type="Gene3D" id="3.40.50.300">
    <property type="entry name" value="P-loop containing nucleotide triphosphate hydrolases"/>
    <property type="match status" value="1"/>
</dbReference>
<dbReference type="NCBIfam" id="TIGR00231">
    <property type="entry name" value="small_GTP"/>
    <property type="match status" value="1"/>
</dbReference>
<evidence type="ECO:0000313" key="5">
    <source>
        <dbReference type="Proteomes" id="UP001297600"/>
    </source>
</evidence>
<dbReference type="SUPFAM" id="SSF52540">
    <property type="entry name" value="P-loop containing nucleoside triphosphate hydrolases"/>
    <property type="match status" value="1"/>
</dbReference>
<organism evidence="4 5">
    <name type="scientific">Mesosutterella porci</name>
    <dbReference type="NCBI Taxonomy" id="2915351"/>
    <lineage>
        <taxon>Bacteria</taxon>
        <taxon>Pseudomonadati</taxon>
        <taxon>Pseudomonadota</taxon>
        <taxon>Betaproteobacteria</taxon>
        <taxon>Burkholderiales</taxon>
        <taxon>Sutterellaceae</taxon>
        <taxon>Mesosutterella</taxon>
    </lineage>
</organism>
<evidence type="ECO:0000259" key="3">
    <source>
        <dbReference type="Pfam" id="PF18133"/>
    </source>
</evidence>
<dbReference type="Pfam" id="PF01926">
    <property type="entry name" value="MMR_HSR1"/>
    <property type="match status" value="1"/>
</dbReference>
<dbReference type="RefSeq" id="WP_237978456.1">
    <property type="nucleotide sequence ID" value="NZ_JAKNCT010000005.1"/>
</dbReference>
<dbReference type="InterPro" id="IPR027417">
    <property type="entry name" value="P-loop_NTPase"/>
</dbReference>
<accession>A0ABS9MQC2</accession>
<dbReference type="PANTHER" id="PTHR42714:SF6">
    <property type="entry name" value="TRANSLATION INITIATION FACTOR IF-2"/>
    <property type="match status" value="1"/>
</dbReference>
<dbReference type="InterPro" id="IPR006073">
    <property type="entry name" value="GTP-bd"/>
</dbReference>
<dbReference type="Gene3D" id="3.40.50.11410">
    <property type="match status" value="1"/>
</dbReference>
<dbReference type="CDD" id="cd00880">
    <property type="entry name" value="Era_like"/>
    <property type="match status" value="1"/>
</dbReference>
<gene>
    <name evidence="4" type="primary">hydF</name>
    <name evidence="4" type="ORF">MAF45_04985</name>
</gene>
<dbReference type="EMBL" id="JAKNCT010000005">
    <property type="protein sequence ID" value="MCG5030800.1"/>
    <property type="molecule type" value="Genomic_DNA"/>
</dbReference>
<sequence length="427" mass="46632">MNSVPIKLEVQKALRIHIGIFGRRNAGKSSLINRLTGQNLSIVSDIPGTTTDPVEKACELHPIGPVVFIDTAGLDDVGELGRERVARSLSVLSWMDLALLVIDAGGKLLDSDRLLLWKLKAQGTPVVIVLNKSDRARGASEAALRESLHGFGYPIVLVSALKGTGLEELRAAIVKTVEAGWEPDRPLTEGLVPEGRTAILVVPIDFGAPKGRLIPPQVQAIRELMDEGRGCLVVREDHVAQAISEMKVPPAVVITDSQAVKQVAEQVPPEIPLTTFSILMARSKSDLEKLSAGAAELPELRPGDKVLICETCSHNPQGEDIGRVKIPKWLMQKTGGPLDITIAVSKDFPLELKPYRVVIQCGGCMVTRRHMLARLRECESQGVPMTNYGVAISYLQGVLERTLSPFPQALEAWRAERQRRLERGERR</sequence>
<dbReference type="Pfam" id="PF18128">
    <property type="entry name" value="HydF_dimer"/>
    <property type="match status" value="1"/>
</dbReference>
<feature type="domain" description="Hydrogen maturase F tetramerization" evidence="3">
    <location>
        <begin position="290"/>
        <end position="405"/>
    </location>
</feature>
<dbReference type="Gene3D" id="3.40.50.11420">
    <property type="match status" value="1"/>
</dbReference>
<dbReference type="InterPro" id="IPR005225">
    <property type="entry name" value="Small_GTP-bd"/>
</dbReference>
<dbReference type="InterPro" id="IPR041606">
    <property type="entry name" value="HydF_dimer"/>
</dbReference>
<evidence type="ECO:0000259" key="2">
    <source>
        <dbReference type="Pfam" id="PF18128"/>
    </source>
</evidence>